<keyword evidence="3" id="KW-0804">Transcription</keyword>
<dbReference type="InterPro" id="IPR050109">
    <property type="entry name" value="HTH-type_TetR-like_transc_reg"/>
</dbReference>
<keyword evidence="7" id="KW-1185">Reference proteome</keyword>
<dbReference type="Pfam" id="PF00440">
    <property type="entry name" value="TetR_N"/>
    <property type="match status" value="1"/>
</dbReference>
<evidence type="ECO:0000256" key="1">
    <source>
        <dbReference type="ARBA" id="ARBA00023015"/>
    </source>
</evidence>
<evidence type="ECO:0000256" key="2">
    <source>
        <dbReference type="ARBA" id="ARBA00023125"/>
    </source>
</evidence>
<proteinExistence type="predicted"/>
<dbReference type="Gene3D" id="1.10.357.10">
    <property type="entry name" value="Tetracycline Repressor, domain 2"/>
    <property type="match status" value="1"/>
</dbReference>
<evidence type="ECO:0000313" key="7">
    <source>
        <dbReference type="Proteomes" id="UP000199202"/>
    </source>
</evidence>
<keyword evidence="1" id="KW-0805">Transcription regulation</keyword>
<name>A0A1G8H9T5_9ACTN</name>
<dbReference type="GO" id="GO:0003700">
    <property type="term" value="F:DNA-binding transcription factor activity"/>
    <property type="evidence" value="ECO:0007669"/>
    <property type="project" value="TreeGrafter"/>
</dbReference>
<dbReference type="Proteomes" id="UP000199202">
    <property type="component" value="Unassembled WGS sequence"/>
</dbReference>
<dbReference type="PANTHER" id="PTHR30055">
    <property type="entry name" value="HTH-TYPE TRANSCRIPTIONAL REGULATOR RUTR"/>
    <property type="match status" value="1"/>
</dbReference>
<evidence type="ECO:0000256" key="4">
    <source>
        <dbReference type="PROSITE-ProRule" id="PRU00335"/>
    </source>
</evidence>
<evidence type="ECO:0000259" key="5">
    <source>
        <dbReference type="PROSITE" id="PS50977"/>
    </source>
</evidence>
<keyword evidence="2 4" id="KW-0238">DNA-binding</keyword>
<dbReference type="EMBL" id="FNDJ01000004">
    <property type="protein sequence ID" value="SDI03412.1"/>
    <property type="molecule type" value="Genomic_DNA"/>
</dbReference>
<dbReference type="InterPro" id="IPR041347">
    <property type="entry name" value="MftR_C"/>
</dbReference>
<dbReference type="OrthoDB" id="3296001at2"/>
<dbReference type="InterPro" id="IPR023772">
    <property type="entry name" value="DNA-bd_HTH_TetR-type_CS"/>
</dbReference>
<reference evidence="6 7" key="1">
    <citation type="submission" date="2016-10" db="EMBL/GenBank/DDBJ databases">
        <authorList>
            <person name="de Groot N.N."/>
        </authorList>
    </citation>
    <scope>NUCLEOTIDE SEQUENCE [LARGE SCALE GENOMIC DNA]</scope>
    <source>
        <strain evidence="6 7">CGMCC 4.6533</strain>
    </source>
</reference>
<sequence length="201" mass="22168">MVGLRERKKQRTRRALIEAALRLFEEKGFEETTLAEIAAAADVSTRTFFSYFAAKEDVLFYDTGARAELAMSLLAGRAPDESPADVLMKVVDESMRMTATYEELTFENTELRIRLILTVPALQAKALLLLFDTQLALARALHDAYRDRLSLTEAAAAVGALVGAIKLAVFANLDNSRSLQEIWDTGRRAAQITLAGLRSLG</sequence>
<dbReference type="AlphaFoldDB" id="A0A1G8H9T5"/>
<dbReference type="SUPFAM" id="SSF46689">
    <property type="entry name" value="Homeodomain-like"/>
    <property type="match status" value="1"/>
</dbReference>
<feature type="domain" description="HTH tetR-type" evidence="5">
    <location>
        <begin position="10"/>
        <end position="70"/>
    </location>
</feature>
<dbReference type="STRING" id="633440.SAMN05421869_104104"/>
<dbReference type="Pfam" id="PF17754">
    <property type="entry name" value="TetR_C_14"/>
    <property type="match status" value="1"/>
</dbReference>
<dbReference type="PRINTS" id="PR00455">
    <property type="entry name" value="HTHTETR"/>
</dbReference>
<dbReference type="GO" id="GO:0000976">
    <property type="term" value="F:transcription cis-regulatory region binding"/>
    <property type="evidence" value="ECO:0007669"/>
    <property type="project" value="TreeGrafter"/>
</dbReference>
<protein>
    <submittedName>
        <fullName evidence="6">DNA-binding transcriptional regulator, AcrR family</fullName>
    </submittedName>
</protein>
<evidence type="ECO:0000313" key="6">
    <source>
        <dbReference type="EMBL" id="SDI03412.1"/>
    </source>
</evidence>
<organism evidence="6 7">
    <name type="scientific">Nonomuraea jiangxiensis</name>
    <dbReference type="NCBI Taxonomy" id="633440"/>
    <lineage>
        <taxon>Bacteria</taxon>
        <taxon>Bacillati</taxon>
        <taxon>Actinomycetota</taxon>
        <taxon>Actinomycetes</taxon>
        <taxon>Streptosporangiales</taxon>
        <taxon>Streptosporangiaceae</taxon>
        <taxon>Nonomuraea</taxon>
    </lineage>
</organism>
<dbReference type="InterPro" id="IPR001647">
    <property type="entry name" value="HTH_TetR"/>
</dbReference>
<dbReference type="PANTHER" id="PTHR30055:SF238">
    <property type="entry name" value="MYCOFACTOCIN BIOSYNTHESIS TRANSCRIPTIONAL REGULATOR MFTR-RELATED"/>
    <property type="match status" value="1"/>
</dbReference>
<evidence type="ECO:0000256" key="3">
    <source>
        <dbReference type="ARBA" id="ARBA00023163"/>
    </source>
</evidence>
<dbReference type="PROSITE" id="PS01081">
    <property type="entry name" value="HTH_TETR_1"/>
    <property type="match status" value="1"/>
</dbReference>
<gene>
    <name evidence="6" type="ORF">SAMN05421869_104104</name>
</gene>
<dbReference type="PROSITE" id="PS50977">
    <property type="entry name" value="HTH_TETR_2"/>
    <property type="match status" value="1"/>
</dbReference>
<dbReference type="RefSeq" id="WP_090930616.1">
    <property type="nucleotide sequence ID" value="NZ_FNDJ01000004.1"/>
</dbReference>
<feature type="DNA-binding region" description="H-T-H motif" evidence="4">
    <location>
        <begin position="33"/>
        <end position="52"/>
    </location>
</feature>
<dbReference type="InterPro" id="IPR009057">
    <property type="entry name" value="Homeodomain-like_sf"/>
</dbReference>
<accession>A0A1G8H9T5</accession>